<proteinExistence type="predicted"/>
<evidence type="ECO:0000313" key="6">
    <source>
        <dbReference type="Proteomes" id="UP000503640"/>
    </source>
</evidence>
<protein>
    <recommendedName>
        <fullName evidence="4">Calcineurin-like phosphoesterase domain-containing protein</fullName>
    </recommendedName>
</protein>
<dbReference type="InterPro" id="IPR019546">
    <property type="entry name" value="TAT_signal_bac_arc"/>
</dbReference>
<name>A0A7I9VSI4_9BACT</name>
<keyword evidence="6" id="KW-1185">Reference proteome</keyword>
<dbReference type="GO" id="GO:0046872">
    <property type="term" value="F:metal ion binding"/>
    <property type="evidence" value="ECO:0007669"/>
    <property type="project" value="UniProtKB-KW"/>
</dbReference>
<dbReference type="GO" id="GO:0008758">
    <property type="term" value="F:UDP-2,3-diacylglucosamine hydrolase activity"/>
    <property type="evidence" value="ECO:0007669"/>
    <property type="project" value="TreeGrafter"/>
</dbReference>
<dbReference type="InterPro" id="IPR006311">
    <property type="entry name" value="TAT_signal"/>
</dbReference>
<dbReference type="GO" id="GO:0009245">
    <property type="term" value="P:lipid A biosynthetic process"/>
    <property type="evidence" value="ECO:0007669"/>
    <property type="project" value="TreeGrafter"/>
</dbReference>
<dbReference type="GO" id="GO:0016020">
    <property type="term" value="C:membrane"/>
    <property type="evidence" value="ECO:0007669"/>
    <property type="project" value="GOC"/>
</dbReference>
<dbReference type="PROSITE" id="PS51318">
    <property type="entry name" value="TAT"/>
    <property type="match status" value="1"/>
</dbReference>
<accession>A0A7I9VSI4</accession>
<dbReference type="InterPro" id="IPR004843">
    <property type="entry name" value="Calcineurin-like_PHP"/>
</dbReference>
<evidence type="ECO:0000256" key="1">
    <source>
        <dbReference type="ARBA" id="ARBA00022723"/>
    </source>
</evidence>
<dbReference type="Pfam" id="PF00149">
    <property type="entry name" value="Metallophos"/>
    <property type="match status" value="1"/>
</dbReference>
<keyword evidence="2" id="KW-0378">Hydrolase</keyword>
<dbReference type="RefSeq" id="WP_176068873.1">
    <property type="nucleotide sequence ID" value="NZ_BJTG01000014.1"/>
</dbReference>
<gene>
    <name evidence="5" type="ORF">AMYX_41470</name>
</gene>
<keyword evidence="1" id="KW-0479">Metal-binding</keyword>
<feature type="chain" id="PRO_5029531371" description="Calcineurin-like phosphoesterase domain-containing protein" evidence="3">
    <location>
        <begin position="27"/>
        <end position="272"/>
    </location>
</feature>
<dbReference type="Gene3D" id="3.60.21.10">
    <property type="match status" value="1"/>
</dbReference>
<dbReference type="InterPro" id="IPR051158">
    <property type="entry name" value="Metallophosphoesterase_sf"/>
</dbReference>
<evidence type="ECO:0000256" key="2">
    <source>
        <dbReference type="ARBA" id="ARBA00022801"/>
    </source>
</evidence>
<dbReference type="AlphaFoldDB" id="A0A7I9VSI4"/>
<feature type="signal peptide" evidence="3">
    <location>
        <begin position="1"/>
        <end position="26"/>
    </location>
</feature>
<dbReference type="PANTHER" id="PTHR31302:SF31">
    <property type="entry name" value="PHOSPHODIESTERASE YAEI"/>
    <property type="match status" value="1"/>
</dbReference>
<dbReference type="CDD" id="cd07385">
    <property type="entry name" value="MPP_YkuE_C"/>
    <property type="match status" value="1"/>
</dbReference>
<evidence type="ECO:0000259" key="4">
    <source>
        <dbReference type="Pfam" id="PF00149"/>
    </source>
</evidence>
<dbReference type="Proteomes" id="UP000503640">
    <property type="component" value="Unassembled WGS sequence"/>
</dbReference>
<reference evidence="6" key="1">
    <citation type="journal article" date="2020" name="Appl. Environ. Microbiol.">
        <title>Diazotrophic Anaeromyxobacter Isolates from Soils.</title>
        <authorList>
            <person name="Masuda Y."/>
            <person name="Yamanaka H."/>
            <person name="Xu Z.X."/>
            <person name="Shiratori Y."/>
            <person name="Aono T."/>
            <person name="Amachi S."/>
            <person name="Senoo K."/>
            <person name="Itoh H."/>
        </authorList>
    </citation>
    <scope>NUCLEOTIDE SEQUENCE [LARGE SCALE GENOMIC DNA]</scope>
    <source>
        <strain evidence="6">R267</strain>
    </source>
</reference>
<comment type="caution">
    <text evidence="5">The sequence shown here is derived from an EMBL/GenBank/DDBJ whole genome shotgun (WGS) entry which is preliminary data.</text>
</comment>
<evidence type="ECO:0000313" key="5">
    <source>
        <dbReference type="EMBL" id="GEJ59406.1"/>
    </source>
</evidence>
<evidence type="ECO:0000256" key="3">
    <source>
        <dbReference type="SAM" id="SignalP"/>
    </source>
</evidence>
<keyword evidence="3" id="KW-0732">Signal</keyword>
<dbReference type="PANTHER" id="PTHR31302">
    <property type="entry name" value="TRANSMEMBRANE PROTEIN WITH METALLOPHOSPHOESTERASE DOMAIN-RELATED"/>
    <property type="match status" value="1"/>
</dbReference>
<sequence>MALTRRDFLKGAAALAVAGGAAPAAAATEPTRSEARAFAVEGLDPAHAGLRVVQLSDLHVGARTPRERIRDAIDRANAFDPDLVVLTGDYLCRERRGVGLMREQLGGLLAPTVAVLGNHDHWVDARGATRALQALGYAVLRNQNTTLQLRGAPFTVIGVDDRLTGQARPEEALRGAEPGSRLVLAHGPRTADDLRGAGLPLLCLSGHTHGGQWHVPGLTPFMLRTLAHEPYERGLYRLGAVQLYVNRGIGNSALRLRIDSDPEVTLATLRPA</sequence>
<dbReference type="NCBIfam" id="TIGR01409">
    <property type="entry name" value="TAT_signal_seq"/>
    <property type="match status" value="1"/>
</dbReference>
<feature type="domain" description="Calcineurin-like phosphoesterase" evidence="4">
    <location>
        <begin position="50"/>
        <end position="209"/>
    </location>
</feature>
<dbReference type="SUPFAM" id="SSF56300">
    <property type="entry name" value="Metallo-dependent phosphatases"/>
    <property type="match status" value="1"/>
</dbReference>
<dbReference type="InterPro" id="IPR029052">
    <property type="entry name" value="Metallo-depent_PP-like"/>
</dbReference>
<organism evidence="5 6">
    <name type="scientific">Anaeromyxobacter diazotrophicus</name>
    <dbReference type="NCBI Taxonomy" id="2590199"/>
    <lineage>
        <taxon>Bacteria</taxon>
        <taxon>Pseudomonadati</taxon>
        <taxon>Myxococcota</taxon>
        <taxon>Myxococcia</taxon>
        <taxon>Myxococcales</taxon>
        <taxon>Cystobacterineae</taxon>
        <taxon>Anaeromyxobacteraceae</taxon>
        <taxon>Anaeromyxobacter</taxon>
    </lineage>
</organism>
<dbReference type="EMBL" id="BJTG01000014">
    <property type="protein sequence ID" value="GEJ59406.1"/>
    <property type="molecule type" value="Genomic_DNA"/>
</dbReference>